<evidence type="ECO:0000313" key="2">
    <source>
        <dbReference type="Proteomes" id="UP000325797"/>
    </source>
</evidence>
<gene>
    <name evidence="1" type="ORF">FRZ61_31350</name>
</gene>
<protein>
    <recommendedName>
        <fullName evidence="3">PqqD family protein</fullName>
    </recommendedName>
</protein>
<dbReference type="RefSeq" id="WP_191909047.1">
    <property type="nucleotide sequence ID" value="NZ_CP042582.1"/>
</dbReference>
<dbReference type="InterPro" id="IPR008792">
    <property type="entry name" value="PQQD"/>
</dbReference>
<dbReference type="KEGG" id="hadh:FRZ61_31350"/>
<evidence type="ECO:0008006" key="3">
    <source>
        <dbReference type="Google" id="ProtNLM"/>
    </source>
</evidence>
<dbReference type="Pfam" id="PF05402">
    <property type="entry name" value="PqqD"/>
    <property type="match status" value="1"/>
</dbReference>
<dbReference type="EMBL" id="CP042582">
    <property type="protein sequence ID" value="QEX23200.1"/>
    <property type="molecule type" value="Genomic_DNA"/>
</dbReference>
<dbReference type="Gene3D" id="1.10.10.1150">
    <property type="entry name" value="Coenzyme PQQ synthesis protein D (PqqD)"/>
    <property type="match status" value="1"/>
</dbReference>
<sequence length="143" mass="15745">MFYRIPPNRVSHERLGDEVIIINLEKGAYYSGSGSAADLWTLLAAGASLDQLIDLLSRQYGLSAPEIRGDVERCIQSLIAADIIQPAGDGLSSAILVLPEAEERRWQAPGFDEYTDMWDLIKLDPIHDVDETGWPHAAPTAKL</sequence>
<keyword evidence="2" id="KW-1185">Reference proteome</keyword>
<reference evidence="1 2" key="1">
    <citation type="submission" date="2019-08" db="EMBL/GenBank/DDBJ databases">
        <title>Hyperibacter terrae gen. nov., sp. nov. and Hyperibacter viscosus sp. nov., two new members in the family Rhodospirillaceae isolated from the rhizosphere of Hypericum perforatum.</title>
        <authorList>
            <person name="Noviana Z."/>
        </authorList>
    </citation>
    <scope>NUCLEOTIDE SEQUENCE [LARGE SCALE GENOMIC DNA]</scope>
    <source>
        <strain evidence="1 2">R5959</strain>
    </source>
</reference>
<name>A0A5J6N3V2_9PROT</name>
<proteinExistence type="predicted"/>
<accession>A0A5J6N3V2</accession>
<dbReference type="Proteomes" id="UP000325797">
    <property type="component" value="Chromosome"/>
</dbReference>
<organism evidence="1 2">
    <name type="scientific">Hypericibacter adhaerens</name>
    <dbReference type="NCBI Taxonomy" id="2602016"/>
    <lineage>
        <taxon>Bacteria</taxon>
        <taxon>Pseudomonadati</taxon>
        <taxon>Pseudomonadota</taxon>
        <taxon>Alphaproteobacteria</taxon>
        <taxon>Rhodospirillales</taxon>
        <taxon>Dongiaceae</taxon>
        <taxon>Hypericibacter</taxon>
    </lineage>
</organism>
<dbReference type="AlphaFoldDB" id="A0A5J6N3V2"/>
<evidence type="ECO:0000313" key="1">
    <source>
        <dbReference type="EMBL" id="QEX23200.1"/>
    </source>
</evidence>
<dbReference type="InterPro" id="IPR041881">
    <property type="entry name" value="PqqD_sf"/>
</dbReference>